<dbReference type="AlphaFoldDB" id="A0A7C1AW78"/>
<sequence>MMFMVGVDMKRLLQCFTIFIVFCLSGLSVGSQDSVPILKINTKFHTASIRKIRTDVMGTYLATVSYDQTVKIWDTLSGDLLATLHPPIGKGNEGKLYAVALSPDGKFVACGGYTGKSWGGQFAIYVFNWQTGSMVYRLGGLPTPVLELAYSPDGNYLVAGLAKKQGIRVYNARDYSIALEDFQYGGSVYGVDFDSKGRLVTVSDDGYLRLYDQQFALLKKRKTAGKAPFSVSFTPDGSRIAVGYLASRRVDIYSGTMLKFLLSASVRGITNGNLSSVAWLSDGTTLCAAGRWSKPDGTNPIRCWKNKGAGKYRDFPTKSRDTILSLESLPNSQLAFASGDPAMGIINANGSFQFVHLPDNADFRDKQEKFFVNKDGSEVFFEFYWAENTYKGLFSIPDRYLEINPQNRKDFYSPITNALPIRNWKKSGHPRLGKKRLALAPYERSYCLAISPDKQGFVIGAEWSLRYFDRSGNLMWKVTTPAPVRAVNISRDRRLVVAAYADGAIRWHRLRDGRQLLSLFFIPKSEQWVMWSPSGYYDASAGADQFIGWHVN</sequence>
<evidence type="ECO:0000313" key="2">
    <source>
        <dbReference type="EMBL" id="HDL90238.1"/>
    </source>
</evidence>
<dbReference type="InterPro" id="IPR001680">
    <property type="entry name" value="WD40_rpt"/>
</dbReference>
<dbReference type="PROSITE" id="PS50082">
    <property type="entry name" value="WD_REPEATS_2"/>
    <property type="match status" value="1"/>
</dbReference>
<reference evidence="2" key="1">
    <citation type="journal article" date="2020" name="mSystems">
        <title>Genome- and Community-Level Interaction Insights into Carbon Utilization and Element Cycling Functions of Hydrothermarchaeota in Hydrothermal Sediment.</title>
        <authorList>
            <person name="Zhou Z."/>
            <person name="Liu Y."/>
            <person name="Xu W."/>
            <person name="Pan J."/>
            <person name="Luo Z.H."/>
            <person name="Li M."/>
        </authorList>
    </citation>
    <scope>NUCLEOTIDE SEQUENCE [LARGE SCALE GENOMIC DNA]</scope>
    <source>
        <strain evidence="2">HyVt-19</strain>
    </source>
</reference>
<dbReference type="EMBL" id="DQZW01000236">
    <property type="protein sequence ID" value="HDL90238.1"/>
    <property type="molecule type" value="Genomic_DNA"/>
</dbReference>
<accession>A0A7C1AW78</accession>
<dbReference type="PANTHER" id="PTHR19879">
    <property type="entry name" value="TRANSCRIPTION INITIATION FACTOR TFIID"/>
    <property type="match status" value="1"/>
</dbReference>
<dbReference type="PANTHER" id="PTHR19879:SF9">
    <property type="entry name" value="TRANSCRIPTION INITIATION FACTOR TFIID SUBUNIT 5"/>
    <property type="match status" value="1"/>
</dbReference>
<dbReference type="Gene3D" id="2.130.10.10">
    <property type="entry name" value="YVTN repeat-like/Quinoprotein amine dehydrogenase"/>
    <property type="match status" value="3"/>
</dbReference>
<dbReference type="InterPro" id="IPR036322">
    <property type="entry name" value="WD40_repeat_dom_sf"/>
</dbReference>
<protein>
    <submittedName>
        <fullName evidence="2">Uncharacterized protein</fullName>
    </submittedName>
</protein>
<dbReference type="Proteomes" id="UP000886355">
    <property type="component" value="Unassembled WGS sequence"/>
</dbReference>
<evidence type="ECO:0000256" key="1">
    <source>
        <dbReference type="PROSITE-ProRule" id="PRU00221"/>
    </source>
</evidence>
<dbReference type="SUPFAM" id="SSF50978">
    <property type="entry name" value="WD40 repeat-like"/>
    <property type="match status" value="1"/>
</dbReference>
<feature type="non-terminal residue" evidence="2">
    <location>
        <position position="552"/>
    </location>
</feature>
<proteinExistence type="predicted"/>
<dbReference type="SMART" id="SM00320">
    <property type="entry name" value="WD40"/>
    <property type="match status" value="7"/>
</dbReference>
<comment type="caution">
    <text evidence="2">The sequence shown here is derived from an EMBL/GenBank/DDBJ whole genome shotgun (WGS) entry which is preliminary data.</text>
</comment>
<gene>
    <name evidence="2" type="ORF">ENG14_04985</name>
</gene>
<name>A0A7C1AW78_9BACT</name>
<dbReference type="InterPro" id="IPR015943">
    <property type="entry name" value="WD40/YVTN_repeat-like_dom_sf"/>
</dbReference>
<organism evidence="2">
    <name type="scientific">Thermodesulforhabdus norvegica</name>
    <dbReference type="NCBI Taxonomy" id="39841"/>
    <lineage>
        <taxon>Bacteria</taxon>
        <taxon>Pseudomonadati</taxon>
        <taxon>Thermodesulfobacteriota</taxon>
        <taxon>Syntrophobacteria</taxon>
        <taxon>Syntrophobacterales</taxon>
        <taxon>Thermodesulforhabdaceae</taxon>
        <taxon>Thermodesulforhabdus</taxon>
    </lineage>
</organism>
<keyword evidence="1" id="KW-0853">WD repeat</keyword>
<dbReference type="Pfam" id="PF00400">
    <property type="entry name" value="WD40"/>
    <property type="match status" value="3"/>
</dbReference>
<feature type="repeat" description="WD" evidence="1">
    <location>
        <begin position="42"/>
        <end position="83"/>
    </location>
</feature>
<dbReference type="SUPFAM" id="SSF101908">
    <property type="entry name" value="Putative isomerase YbhE"/>
    <property type="match status" value="1"/>
</dbReference>
<dbReference type="PROSITE" id="PS50294">
    <property type="entry name" value="WD_REPEATS_REGION"/>
    <property type="match status" value="1"/>
</dbReference>